<dbReference type="STRING" id="4615.A0A199V6E1"/>
<dbReference type="SUPFAM" id="SSF56219">
    <property type="entry name" value="DNase I-like"/>
    <property type="match status" value="1"/>
</dbReference>
<name>A0A199V6E1_ANACO</name>
<organism evidence="2 3">
    <name type="scientific">Ananas comosus</name>
    <name type="common">Pineapple</name>
    <name type="synonym">Ananas ananas</name>
    <dbReference type="NCBI Taxonomy" id="4615"/>
    <lineage>
        <taxon>Eukaryota</taxon>
        <taxon>Viridiplantae</taxon>
        <taxon>Streptophyta</taxon>
        <taxon>Embryophyta</taxon>
        <taxon>Tracheophyta</taxon>
        <taxon>Spermatophyta</taxon>
        <taxon>Magnoliopsida</taxon>
        <taxon>Liliopsida</taxon>
        <taxon>Poales</taxon>
        <taxon>Bromeliaceae</taxon>
        <taxon>Bromelioideae</taxon>
        <taxon>Ananas</taxon>
    </lineage>
</organism>
<feature type="non-terminal residue" evidence="2">
    <location>
        <position position="1"/>
    </location>
</feature>
<dbReference type="PANTHER" id="PTHR33710:SF48">
    <property type="entry name" value="OS02G0307075 PROTEIN"/>
    <property type="match status" value="1"/>
</dbReference>
<dbReference type="PANTHER" id="PTHR33710">
    <property type="entry name" value="BNAC02G09200D PROTEIN"/>
    <property type="match status" value="1"/>
</dbReference>
<gene>
    <name evidence="2" type="ORF">ACMD2_16617</name>
</gene>
<comment type="caution">
    <text evidence="2">The sequence shown here is derived from an EMBL/GenBank/DDBJ whole genome shotgun (WGS) entry which is preliminary data.</text>
</comment>
<dbReference type="AlphaFoldDB" id="A0A199V6E1"/>
<sequence length="232" mass="25593">LPLRNKSYTWTNGRRNPTLECLDRTFISQDWLLSFPNSFLSALPRPRSDHTPLLLSAHTFVPSARIFRFESFWLQHPALSGVISQAWNSSVPSSDPLNRFASKIECVQNALKSWSSGLTSVIKEQTATCLRWLGWLDRAEEDRALTINAKLHTLQFADDMLLFFDGSTRLAAVIKLILDAFSATSGESTGAANTIPLTFRCPSIGEDDGVENLEDGEGSGVSGGLHLHGSRT</sequence>
<evidence type="ECO:0000313" key="2">
    <source>
        <dbReference type="EMBL" id="OAY72639.1"/>
    </source>
</evidence>
<protein>
    <submittedName>
        <fullName evidence="2">Uncharacterized protein</fullName>
    </submittedName>
</protein>
<reference evidence="2 3" key="1">
    <citation type="journal article" date="2016" name="DNA Res.">
        <title>The draft genome of MD-2 pineapple using hybrid error correction of long reads.</title>
        <authorList>
            <person name="Redwan R.M."/>
            <person name="Saidin A."/>
            <person name="Kumar S.V."/>
        </authorList>
    </citation>
    <scope>NUCLEOTIDE SEQUENCE [LARGE SCALE GENOMIC DNA]</scope>
    <source>
        <strain evidence="3">cv. MD2</strain>
        <tissue evidence="2">Leaf</tissue>
    </source>
</reference>
<proteinExistence type="predicted"/>
<accession>A0A199V6E1</accession>
<evidence type="ECO:0000256" key="1">
    <source>
        <dbReference type="SAM" id="MobiDB-lite"/>
    </source>
</evidence>
<dbReference type="InterPro" id="IPR036691">
    <property type="entry name" value="Endo/exonu/phosph_ase_sf"/>
</dbReference>
<dbReference type="Proteomes" id="UP000092600">
    <property type="component" value="Unassembled WGS sequence"/>
</dbReference>
<dbReference type="EMBL" id="LSRQ01003021">
    <property type="protein sequence ID" value="OAY72639.1"/>
    <property type="molecule type" value="Genomic_DNA"/>
</dbReference>
<evidence type="ECO:0000313" key="3">
    <source>
        <dbReference type="Proteomes" id="UP000092600"/>
    </source>
</evidence>
<feature type="region of interest" description="Disordered" evidence="1">
    <location>
        <begin position="210"/>
        <end position="232"/>
    </location>
</feature>
<feature type="non-terminal residue" evidence="2">
    <location>
        <position position="232"/>
    </location>
</feature>